<evidence type="ECO:0000256" key="8">
    <source>
        <dbReference type="ARBA" id="ARBA00023128"/>
    </source>
</evidence>
<dbReference type="Gene3D" id="1.10.287.2900">
    <property type="match status" value="1"/>
</dbReference>
<comment type="caution">
    <text evidence="14">The sequence shown here is derived from an EMBL/GenBank/DDBJ whole genome shotgun (WGS) entry which is preliminary data.</text>
</comment>
<keyword evidence="6" id="KW-0560">Oxidoreductase</keyword>
<dbReference type="PROSITE" id="PS51808">
    <property type="entry name" value="CHCH"/>
    <property type="match status" value="1"/>
</dbReference>
<sequence>MLNLHQSTSAYPAERRHRHSRSHKHSRSTSEATTVDAPWQQMTQTYTWVVEEEFMKGNKRPIKTEDWVREQQYFFSLRDEDFNMLQSRPSKHSRGDWEELVYIFGVEAEDWMRQEERARRLAHEREKVRARIQDELRRIEARFQQKRDAERRAREEAQRKATEIQEKEKRDRTKLDKLIVNAWANYEKRWTSSARLTTLIYTFTMFSRFSRLPLRRCLHTTPTPGKAPFTLSKATRTVLGASAVTTAYMAWHISREANEIALDAPPTSRLPTEKSVAPSVPKTTRPTDTLSESAASTSSSESDVFVPDAPSDSTISSPEYEGGSSPPDGEAPPADGQPAASGAFNPETGEINWDCPCLGGMAHGPCGPEFREAFSCFVFSEAEPKGINCVDKFQNMQNCFRAHPEVYADEIMDDDDDTETADSKGLSDDNNIPDETPSELATTPKSHIEASPVGSDSP</sequence>
<feature type="region of interest" description="Disordered" evidence="12">
    <location>
        <begin position="1"/>
        <end position="36"/>
    </location>
</feature>
<dbReference type="GO" id="GO:0015035">
    <property type="term" value="F:protein-disulfide reductase activity"/>
    <property type="evidence" value="ECO:0007669"/>
    <property type="project" value="InterPro"/>
</dbReference>
<feature type="compositionally biased region" description="Acidic residues" evidence="12">
    <location>
        <begin position="410"/>
        <end position="420"/>
    </location>
</feature>
<keyword evidence="7" id="KW-0811">Translocation</keyword>
<gene>
    <name evidence="14" type="ORF">CVT25_003034</name>
</gene>
<feature type="compositionally biased region" description="Low complexity" evidence="12">
    <location>
        <begin position="291"/>
        <end position="302"/>
    </location>
</feature>
<dbReference type="InParanoid" id="A0A409WN92"/>
<keyword evidence="8" id="KW-0496">Mitochondrion</keyword>
<keyword evidence="15" id="KW-1185">Reference proteome</keyword>
<keyword evidence="9" id="KW-1015">Disulfide bond</keyword>
<keyword evidence="4" id="KW-0813">Transport</keyword>
<evidence type="ECO:0000256" key="12">
    <source>
        <dbReference type="SAM" id="MobiDB-lite"/>
    </source>
</evidence>
<dbReference type="EMBL" id="NHYD01003356">
    <property type="protein sequence ID" value="PPQ79962.1"/>
    <property type="molecule type" value="Genomic_DNA"/>
</dbReference>
<dbReference type="Proteomes" id="UP000283269">
    <property type="component" value="Unassembled WGS sequence"/>
</dbReference>
<feature type="region of interest" description="Disordered" evidence="12">
    <location>
        <begin position="264"/>
        <end position="347"/>
    </location>
</feature>
<evidence type="ECO:0000256" key="3">
    <source>
        <dbReference type="ARBA" id="ARBA00013714"/>
    </source>
</evidence>
<organism evidence="14 15">
    <name type="scientific">Psilocybe cyanescens</name>
    <dbReference type="NCBI Taxonomy" id="93625"/>
    <lineage>
        <taxon>Eukaryota</taxon>
        <taxon>Fungi</taxon>
        <taxon>Dikarya</taxon>
        <taxon>Basidiomycota</taxon>
        <taxon>Agaricomycotina</taxon>
        <taxon>Agaricomycetes</taxon>
        <taxon>Agaricomycetidae</taxon>
        <taxon>Agaricales</taxon>
        <taxon>Agaricineae</taxon>
        <taxon>Strophariaceae</taxon>
        <taxon>Psilocybe</taxon>
    </lineage>
</organism>
<evidence type="ECO:0000313" key="14">
    <source>
        <dbReference type="EMBL" id="PPQ79962.1"/>
    </source>
</evidence>
<dbReference type="InterPro" id="IPR010625">
    <property type="entry name" value="CHCH"/>
</dbReference>
<feature type="compositionally biased region" description="Polar residues" evidence="12">
    <location>
        <begin position="281"/>
        <end position="290"/>
    </location>
</feature>
<dbReference type="PANTHER" id="PTHR21622">
    <property type="entry name" value="COILED-COIL-HELIX-COILED-COIL-HELIX DOMAIN CONTAINING 4"/>
    <property type="match status" value="1"/>
</dbReference>
<evidence type="ECO:0000256" key="5">
    <source>
        <dbReference type="ARBA" id="ARBA00022927"/>
    </source>
</evidence>
<accession>A0A409WN92</accession>
<evidence type="ECO:0000313" key="15">
    <source>
        <dbReference type="Proteomes" id="UP000283269"/>
    </source>
</evidence>
<evidence type="ECO:0000256" key="1">
    <source>
        <dbReference type="ARBA" id="ARBA00001973"/>
    </source>
</evidence>
<protein>
    <recommendedName>
        <fullName evidence="3">Mitochondrial intermembrane space import and assembly protein 40</fullName>
    </recommendedName>
    <alternativeName>
        <fullName evidence="11">Mitochondrial import inner membrane translocase TIM40</fullName>
    </alternativeName>
</protein>
<name>A0A409WN92_PSICY</name>
<evidence type="ECO:0000256" key="6">
    <source>
        <dbReference type="ARBA" id="ARBA00023002"/>
    </source>
</evidence>
<evidence type="ECO:0000256" key="7">
    <source>
        <dbReference type="ARBA" id="ARBA00023010"/>
    </source>
</evidence>
<dbReference type="STRING" id="93625.A0A409WN92"/>
<dbReference type="InterPro" id="IPR039289">
    <property type="entry name" value="CHCHD4"/>
</dbReference>
<keyword evidence="5" id="KW-0653">Protein transport</keyword>
<comment type="subcellular location">
    <subcellularLocation>
        <location evidence="2">Mitochondrion inner membrane</location>
        <topology evidence="2">Single-pass type II membrane protein</topology>
        <orientation evidence="2">Intermembrane side</orientation>
    </subcellularLocation>
</comment>
<dbReference type="GO" id="GO:0005743">
    <property type="term" value="C:mitochondrial inner membrane"/>
    <property type="evidence" value="ECO:0007669"/>
    <property type="project" value="UniProtKB-SubCell"/>
</dbReference>
<dbReference type="PANTHER" id="PTHR21622:SF0">
    <property type="entry name" value="COILED-COIL-HELIX-COILED-COIL-HELIX DOMAIN CONTAINING 4"/>
    <property type="match status" value="1"/>
</dbReference>
<feature type="domain" description="CHCH" evidence="13">
    <location>
        <begin position="366"/>
        <end position="401"/>
    </location>
</feature>
<evidence type="ECO:0000256" key="10">
    <source>
        <dbReference type="ARBA" id="ARBA00023284"/>
    </source>
</evidence>
<evidence type="ECO:0000256" key="9">
    <source>
        <dbReference type="ARBA" id="ARBA00023157"/>
    </source>
</evidence>
<feature type="compositionally biased region" description="Basic residues" evidence="12">
    <location>
        <begin position="15"/>
        <end position="27"/>
    </location>
</feature>
<feature type="region of interest" description="Disordered" evidence="12">
    <location>
        <begin position="410"/>
        <end position="458"/>
    </location>
</feature>
<dbReference type="AlphaFoldDB" id="A0A409WN92"/>
<dbReference type="GO" id="GO:0005758">
    <property type="term" value="C:mitochondrial intermembrane space"/>
    <property type="evidence" value="ECO:0007669"/>
    <property type="project" value="TreeGrafter"/>
</dbReference>
<dbReference type="Pfam" id="PF06747">
    <property type="entry name" value="CHCH"/>
    <property type="match status" value="1"/>
</dbReference>
<proteinExistence type="predicted"/>
<evidence type="ECO:0000256" key="2">
    <source>
        <dbReference type="ARBA" id="ARBA00004164"/>
    </source>
</evidence>
<dbReference type="GO" id="GO:0045041">
    <property type="term" value="P:protein import into mitochondrial intermembrane space"/>
    <property type="evidence" value="ECO:0007669"/>
    <property type="project" value="InterPro"/>
</dbReference>
<keyword evidence="10" id="KW-0676">Redox-active center</keyword>
<feature type="region of interest" description="Disordered" evidence="12">
    <location>
        <begin position="147"/>
        <end position="168"/>
    </location>
</feature>
<comment type="cofactor">
    <cofactor evidence="1">
        <name>Cu(2+)</name>
        <dbReference type="ChEBI" id="CHEBI:29036"/>
    </cofactor>
</comment>
<feature type="compositionally biased region" description="Low complexity" evidence="12">
    <location>
        <begin position="316"/>
        <end position="328"/>
    </location>
</feature>
<evidence type="ECO:0000259" key="13">
    <source>
        <dbReference type="Pfam" id="PF06747"/>
    </source>
</evidence>
<feature type="compositionally biased region" description="Polar residues" evidence="12">
    <location>
        <begin position="1"/>
        <end position="10"/>
    </location>
</feature>
<evidence type="ECO:0000256" key="11">
    <source>
        <dbReference type="ARBA" id="ARBA00033150"/>
    </source>
</evidence>
<dbReference type="OrthoDB" id="7481291at2759"/>
<evidence type="ECO:0000256" key="4">
    <source>
        <dbReference type="ARBA" id="ARBA00022448"/>
    </source>
</evidence>
<reference evidence="14 15" key="1">
    <citation type="journal article" date="2018" name="Evol. Lett.">
        <title>Horizontal gene cluster transfer increased hallucinogenic mushroom diversity.</title>
        <authorList>
            <person name="Reynolds H.T."/>
            <person name="Vijayakumar V."/>
            <person name="Gluck-Thaler E."/>
            <person name="Korotkin H.B."/>
            <person name="Matheny P.B."/>
            <person name="Slot J.C."/>
        </authorList>
    </citation>
    <scope>NUCLEOTIDE SEQUENCE [LARGE SCALE GENOMIC DNA]</scope>
    <source>
        <strain evidence="14 15">2631</strain>
    </source>
</reference>
<dbReference type="CDD" id="cd22249">
    <property type="entry name" value="UDM1_RNF168_RNF169-like"/>
    <property type="match status" value="1"/>
</dbReference>